<evidence type="ECO:0000313" key="3">
    <source>
        <dbReference type="Proteomes" id="UP000054166"/>
    </source>
</evidence>
<reference evidence="2 3" key="1">
    <citation type="submission" date="2014-04" db="EMBL/GenBank/DDBJ databases">
        <authorList>
            <consortium name="DOE Joint Genome Institute"/>
            <person name="Kuo A."/>
            <person name="Tarkka M."/>
            <person name="Buscot F."/>
            <person name="Kohler A."/>
            <person name="Nagy L.G."/>
            <person name="Floudas D."/>
            <person name="Copeland A."/>
            <person name="Barry K.W."/>
            <person name="Cichocki N."/>
            <person name="Veneault-Fourrey C."/>
            <person name="LaButti K."/>
            <person name="Lindquist E.A."/>
            <person name="Lipzen A."/>
            <person name="Lundell T."/>
            <person name="Morin E."/>
            <person name="Murat C."/>
            <person name="Sun H."/>
            <person name="Tunlid A."/>
            <person name="Henrissat B."/>
            <person name="Grigoriev I.V."/>
            <person name="Hibbett D.S."/>
            <person name="Martin F."/>
            <person name="Nordberg H.P."/>
            <person name="Cantor M.N."/>
            <person name="Hua S.X."/>
        </authorList>
    </citation>
    <scope>NUCLEOTIDE SEQUENCE [LARGE SCALE GENOMIC DNA]</scope>
    <source>
        <strain evidence="2 3">F 1598</strain>
    </source>
</reference>
<evidence type="ECO:0000256" key="1">
    <source>
        <dbReference type="SAM" id="MobiDB-lite"/>
    </source>
</evidence>
<keyword evidence="3" id="KW-1185">Reference proteome</keyword>
<feature type="region of interest" description="Disordered" evidence="1">
    <location>
        <begin position="1"/>
        <end position="25"/>
    </location>
</feature>
<dbReference type="AlphaFoldDB" id="A0A0C3FAH4"/>
<accession>A0A0C3FAH4</accession>
<reference evidence="3" key="2">
    <citation type="submission" date="2015-01" db="EMBL/GenBank/DDBJ databases">
        <title>Evolutionary Origins and Diversification of the Mycorrhizal Mutualists.</title>
        <authorList>
            <consortium name="DOE Joint Genome Institute"/>
            <consortium name="Mycorrhizal Genomics Consortium"/>
            <person name="Kohler A."/>
            <person name="Kuo A."/>
            <person name="Nagy L.G."/>
            <person name="Floudas D."/>
            <person name="Copeland A."/>
            <person name="Barry K.W."/>
            <person name="Cichocki N."/>
            <person name="Veneault-Fourrey C."/>
            <person name="LaButti K."/>
            <person name="Lindquist E.A."/>
            <person name="Lipzen A."/>
            <person name="Lundell T."/>
            <person name="Morin E."/>
            <person name="Murat C."/>
            <person name="Riley R."/>
            <person name="Ohm R."/>
            <person name="Sun H."/>
            <person name="Tunlid A."/>
            <person name="Henrissat B."/>
            <person name="Grigoriev I.V."/>
            <person name="Hibbett D.S."/>
            <person name="Martin F."/>
        </authorList>
    </citation>
    <scope>NUCLEOTIDE SEQUENCE [LARGE SCALE GENOMIC DNA]</scope>
    <source>
        <strain evidence="3">F 1598</strain>
    </source>
</reference>
<dbReference type="Proteomes" id="UP000054166">
    <property type="component" value="Unassembled WGS sequence"/>
</dbReference>
<dbReference type="HOGENOM" id="CLU_2923486_0_0_1"/>
<dbReference type="InParanoid" id="A0A0C3FAH4"/>
<proteinExistence type="predicted"/>
<gene>
    <name evidence="2" type="ORF">PILCRDRAFT_635266</name>
</gene>
<organism evidence="2 3">
    <name type="scientific">Piloderma croceum (strain F 1598)</name>
    <dbReference type="NCBI Taxonomy" id="765440"/>
    <lineage>
        <taxon>Eukaryota</taxon>
        <taxon>Fungi</taxon>
        <taxon>Dikarya</taxon>
        <taxon>Basidiomycota</taxon>
        <taxon>Agaricomycotina</taxon>
        <taxon>Agaricomycetes</taxon>
        <taxon>Agaricomycetidae</taxon>
        <taxon>Atheliales</taxon>
        <taxon>Atheliaceae</taxon>
        <taxon>Piloderma</taxon>
    </lineage>
</organism>
<name>A0A0C3FAH4_PILCF</name>
<dbReference type="EMBL" id="KN833030">
    <property type="protein sequence ID" value="KIM76919.1"/>
    <property type="molecule type" value="Genomic_DNA"/>
</dbReference>
<sequence length="61" mass="7104">MNEKYRSQQLRQEQTARAPHCPSPHDLMQVDLKGEAGKVRSKFEPRCMKVRDEVVGEFFSP</sequence>
<evidence type="ECO:0000313" key="2">
    <source>
        <dbReference type="EMBL" id="KIM76919.1"/>
    </source>
</evidence>
<protein>
    <submittedName>
        <fullName evidence="2">Uncharacterized protein</fullName>
    </submittedName>
</protein>